<keyword evidence="2" id="KW-1185">Reference proteome</keyword>
<evidence type="ECO:0000313" key="1">
    <source>
        <dbReference type="EMBL" id="KAF2684853.1"/>
    </source>
</evidence>
<gene>
    <name evidence="1" type="ORF">K458DRAFT_431133</name>
</gene>
<name>A0A6G1J3R7_9PLEO</name>
<dbReference type="EMBL" id="MU005580">
    <property type="protein sequence ID" value="KAF2684853.1"/>
    <property type="molecule type" value="Genomic_DNA"/>
</dbReference>
<protein>
    <submittedName>
        <fullName evidence="1">Uncharacterized protein</fullName>
    </submittedName>
</protein>
<accession>A0A6G1J3R7</accession>
<dbReference type="AlphaFoldDB" id="A0A6G1J3R7"/>
<evidence type="ECO:0000313" key="2">
    <source>
        <dbReference type="Proteomes" id="UP000799291"/>
    </source>
</evidence>
<dbReference type="Proteomes" id="UP000799291">
    <property type="component" value="Unassembled WGS sequence"/>
</dbReference>
<reference evidence="1" key="1">
    <citation type="journal article" date="2020" name="Stud. Mycol.">
        <title>101 Dothideomycetes genomes: a test case for predicting lifestyles and emergence of pathogens.</title>
        <authorList>
            <person name="Haridas S."/>
            <person name="Albert R."/>
            <person name="Binder M."/>
            <person name="Bloem J."/>
            <person name="Labutti K."/>
            <person name="Salamov A."/>
            <person name="Andreopoulos B."/>
            <person name="Baker S."/>
            <person name="Barry K."/>
            <person name="Bills G."/>
            <person name="Bluhm B."/>
            <person name="Cannon C."/>
            <person name="Castanera R."/>
            <person name="Culley D."/>
            <person name="Daum C."/>
            <person name="Ezra D."/>
            <person name="Gonzalez J."/>
            <person name="Henrissat B."/>
            <person name="Kuo A."/>
            <person name="Liang C."/>
            <person name="Lipzen A."/>
            <person name="Lutzoni F."/>
            <person name="Magnuson J."/>
            <person name="Mondo S."/>
            <person name="Nolan M."/>
            <person name="Ohm R."/>
            <person name="Pangilinan J."/>
            <person name="Park H.-J."/>
            <person name="Ramirez L."/>
            <person name="Alfaro M."/>
            <person name="Sun H."/>
            <person name="Tritt A."/>
            <person name="Yoshinaga Y."/>
            <person name="Zwiers L.-H."/>
            <person name="Turgeon B."/>
            <person name="Goodwin S."/>
            <person name="Spatafora J."/>
            <person name="Crous P."/>
            <person name="Grigoriev I."/>
        </authorList>
    </citation>
    <scope>NUCLEOTIDE SEQUENCE</scope>
    <source>
        <strain evidence="1">CBS 122367</strain>
    </source>
</reference>
<sequence>MKHAASPSGKPHIRTCIKRTSQASVSFKTFRKQHRQTREPKQNPPVLYSTIHQHISSIYPYGPQSNNMRPIIALVATFSVASALPQFYGPCTVTLGAGCSDCESFRRQAVLCQCERASGPLCYTAAGNLDACKKQKCKKRDAIGKMVEKS</sequence>
<organism evidence="1 2">
    <name type="scientific">Lentithecium fluviatile CBS 122367</name>
    <dbReference type="NCBI Taxonomy" id="1168545"/>
    <lineage>
        <taxon>Eukaryota</taxon>
        <taxon>Fungi</taxon>
        <taxon>Dikarya</taxon>
        <taxon>Ascomycota</taxon>
        <taxon>Pezizomycotina</taxon>
        <taxon>Dothideomycetes</taxon>
        <taxon>Pleosporomycetidae</taxon>
        <taxon>Pleosporales</taxon>
        <taxon>Massarineae</taxon>
        <taxon>Lentitheciaceae</taxon>
        <taxon>Lentithecium</taxon>
    </lineage>
</organism>
<proteinExistence type="predicted"/>